<reference evidence="2" key="2">
    <citation type="journal article" date="2010" name="Stand. Genomic Sci.">
        <title>Complete genome sequence of Vulcanisaeta distributa type strain (IC-017T).</title>
        <authorList>
            <person name="Mavromatis K."/>
            <person name="Sikorski J."/>
            <person name="Pabst E."/>
            <person name="Teshima H."/>
            <person name="Lapidus A."/>
            <person name="Lucas S."/>
            <person name="Nolan M."/>
            <person name="Glavina Del Rio T."/>
            <person name="Cheng J."/>
            <person name="Bruce D."/>
            <person name="Goodwin L."/>
            <person name="Pitluck S."/>
            <person name="Liolios K."/>
            <person name="Ivanova N."/>
            <person name="Mikhailova N."/>
            <person name="Pati A."/>
            <person name="Chen A."/>
            <person name="Palaniappan K."/>
            <person name="Land M."/>
            <person name="Hauser L."/>
            <person name="Chang Y."/>
            <person name="Jeffries C."/>
            <person name="Rohde M."/>
            <person name="Spring S."/>
            <person name="Goker M."/>
            <person name="Wirth R."/>
            <person name="Woyke T."/>
            <person name="Bristow J."/>
            <person name="Eisen J."/>
            <person name="Markowitz V."/>
            <person name="Hugenholtz P."/>
            <person name="Klenk H."/>
            <person name="Kyrpides N."/>
        </authorList>
    </citation>
    <scope>NUCLEOTIDE SEQUENCE [LARGE SCALE GENOMIC DNA]</scope>
    <source>
        <strain evidence="2">DSM 14429 / JCM 11212 / NBRC 100878 / IC-017</strain>
    </source>
</reference>
<dbReference type="AlphaFoldDB" id="E1QS93"/>
<accession>E1QS93</accession>
<evidence type="ECO:0000313" key="1">
    <source>
        <dbReference type="EMBL" id="ADN49486.1"/>
    </source>
</evidence>
<name>E1QS93_VULDI</name>
<sequence>MLKLAILLRFNGSLGFLKNNNVNVLISWPGSATSVLELRISQWIGKLINSLRI</sequence>
<keyword evidence="2" id="KW-1185">Reference proteome</keyword>
<protein>
    <submittedName>
        <fullName evidence="1">Uncharacterized protein</fullName>
    </submittedName>
</protein>
<dbReference type="KEGG" id="vdi:Vdis_0071"/>
<dbReference type="HOGENOM" id="CLU_3057341_0_0_2"/>
<dbReference type="STRING" id="572478.Vdis_0071"/>
<organism evidence="1 2">
    <name type="scientific">Vulcanisaeta distributa (strain DSM 14429 / JCM 11212 / NBRC 100878 / IC-017)</name>
    <dbReference type="NCBI Taxonomy" id="572478"/>
    <lineage>
        <taxon>Archaea</taxon>
        <taxon>Thermoproteota</taxon>
        <taxon>Thermoprotei</taxon>
        <taxon>Thermoproteales</taxon>
        <taxon>Thermoproteaceae</taxon>
        <taxon>Vulcanisaeta</taxon>
    </lineage>
</organism>
<reference evidence="1 2" key="1">
    <citation type="journal article" date="2010" name="Stand. Genomic Sci.">
        <title>Complete genome sequence of Vulcanisaeta distributa type strain (IC-017).</title>
        <authorList>
            <person name="Mavromatis K."/>
            <person name="Sikorski J."/>
            <person name="Pabst E."/>
            <person name="Teshima H."/>
            <person name="Lapidus A."/>
            <person name="Lucas S."/>
            <person name="Nolan M."/>
            <person name="Glavina Del Rio T."/>
            <person name="Cheng J.F."/>
            <person name="Bruce D."/>
            <person name="Goodwin L."/>
            <person name="Pitluck S."/>
            <person name="Liolios K."/>
            <person name="Ivanova N."/>
            <person name="Mikhailova N."/>
            <person name="Pati A."/>
            <person name="Chen A."/>
            <person name="Palaniappan K."/>
            <person name="Land M."/>
            <person name="Hauser L."/>
            <person name="Chang Y.J."/>
            <person name="Jeffries C.D."/>
            <person name="Rohde M."/>
            <person name="Spring S."/>
            <person name="Goker M."/>
            <person name="Wirth R."/>
            <person name="Woyke T."/>
            <person name="Bristow J."/>
            <person name="Eisen J.A."/>
            <person name="Markowitz V."/>
            <person name="Hugenholtz P."/>
            <person name="Klenk H.P."/>
            <person name="Kyrpides N.C."/>
        </authorList>
    </citation>
    <scope>NUCLEOTIDE SEQUENCE [LARGE SCALE GENOMIC DNA]</scope>
    <source>
        <strain evidence="2">DSM 14429 / JCM 11212 / NBRC 100878 / IC-017</strain>
    </source>
</reference>
<dbReference type="Proteomes" id="UP000006681">
    <property type="component" value="Chromosome"/>
</dbReference>
<evidence type="ECO:0000313" key="2">
    <source>
        <dbReference type="Proteomes" id="UP000006681"/>
    </source>
</evidence>
<dbReference type="EMBL" id="CP002100">
    <property type="protein sequence ID" value="ADN49486.1"/>
    <property type="molecule type" value="Genomic_DNA"/>
</dbReference>
<proteinExistence type="predicted"/>
<gene>
    <name evidence="1" type="ordered locus">Vdis_0071</name>
</gene>